<gene>
    <name evidence="1" type="ORF">PPTG_24632</name>
</gene>
<reference evidence="1 2" key="2">
    <citation type="submission" date="2013-11" db="EMBL/GenBank/DDBJ databases">
        <title>The Genome Sequence of Phytophthora parasitica INRA-310.</title>
        <authorList>
            <consortium name="The Broad Institute Genomics Platform"/>
            <person name="Russ C."/>
            <person name="Tyler B."/>
            <person name="Panabieres F."/>
            <person name="Shan W."/>
            <person name="Tripathy S."/>
            <person name="Grunwald N."/>
            <person name="Machado M."/>
            <person name="Johnson C.S."/>
            <person name="Arredondo F."/>
            <person name="Hong C."/>
            <person name="Coffey M."/>
            <person name="Young S.K."/>
            <person name="Zeng Q."/>
            <person name="Gargeya S."/>
            <person name="Fitzgerald M."/>
            <person name="Abouelleil A."/>
            <person name="Alvarado L."/>
            <person name="Chapman S.B."/>
            <person name="Gainer-Dewar J."/>
            <person name="Goldberg J."/>
            <person name="Griggs A."/>
            <person name="Gujja S."/>
            <person name="Hansen M."/>
            <person name="Howarth C."/>
            <person name="Imamovic A."/>
            <person name="Ireland A."/>
            <person name="Larimer J."/>
            <person name="McCowan C."/>
            <person name="Murphy C."/>
            <person name="Pearson M."/>
            <person name="Poon T.W."/>
            <person name="Priest M."/>
            <person name="Roberts A."/>
            <person name="Saif S."/>
            <person name="Shea T."/>
            <person name="Sykes S."/>
            <person name="Wortman J."/>
            <person name="Nusbaum C."/>
            <person name="Birren B."/>
        </authorList>
    </citation>
    <scope>NUCLEOTIDE SEQUENCE [LARGE SCALE GENOMIC DNA]</scope>
    <source>
        <strain evidence="1 2">INRA-310</strain>
    </source>
</reference>
<dbReference type="Proteomes" id="UP000018817">
    <property type="component" value="Unassembled WGS sequence"/>
</dbReference>
<dbReference type="EMBL" id="KI669697">
    <property type="protein sequence ID" value="ETM98378.1"/>
    <property type="molecule type" value="Genomic_DNA"/>
</dbReference>
<reference evidence="2" key="1">
    <citation type="submission" date="2011-12" db="EMBL/GenBank/DDBJ databases">
        <authorList>
            <consortium name="The Broad Institute Genome Sequencing Platform"/>
            <person name="Russ C."/>
            <person name="Tyler B."/>
            <person name="Panabieres F."/>
            <person name="Shan W."/>
            <person name="Tripathy S."/>
            <person name="Grunwald N."/>
            <person name="Machado M."/>
            <person name="Young S.K."/>
            <person name="Zeng Q."/>
            <person name="Gargeya S."/>
            <person name="Fitzgerald M."/>
            <person name="Haas B."/>
            <person name="Abouelleil A."/>
            <person name="Alvarado L."/>
            <person name="Arachchi H.M."/>
            <person name="Berlin A."/>
            <person name="Chapman S.B."/>
            <person name="Gearin G."/>
            <person name="Goldberg J."/>
            <person name="Griggs A."/>
            <person name="Gujja S."/>
            <person name="Hansen M."/>
            <person name="Heiman D."/>
            <person name="Howarth C."/>
            <person name="Larimer J."/>
            <person name="Lui A."/>
            <person name="MacDonald P.J.P."/>
            <person name="McCowen C."/>
            <person name="Montmayeur A."/>
            <person name="Murphy C."/>
            <person name="Neiman D."/>
            <person name="Pearson M."/>
            <person name="Priest M."/>
            <person name="Roberts A."/>
            <person name="Saif S."/>
            <person name="Shea T."/>
            <person name="Sisk P."/>
            <person name="Stolte C."/>
            <person name="Sykes S."/>
            <person name="Wortman J."/>
            <person name="Nusbaum C."/>
            <person name="Birren B."/>
        </authorList>
    </citation>
    <scope>NUCLEOTIDE SEQUENCE [LARGE SCALE GENOMIC DNA]</scope>
    <source>
        <strain evidence="2">INRA-310</strain>
    </source>
</reference>
<organism evidence="1 2">
    <name type="scientific">Phytophthora nicotianae (strain INRA-310)</name>
    <name type="common">Phytophthora parasitica</name>
    <dbReference type="NCBI Taxonomy" id="761204"/>
    <lineage>
        <taxon>Eukaryota</taxon>
        <taxon>Sar</taxon>
        <taxon>Stramenopiles</taxon>
        <taxon>Oomycota</taxon>
        <taxon>Peronosporomycetes</taxon>
        <taxon>Peronosporales</taxon>
        <taxon>Peronosporaceae</taxon>
        <taxon>Phytophthora</taxon>
    </lineage>
</organism>
<protein>
    <submittedName>
        <fullName evidence="1">Uncharacterized protein</fullName>
    </submittedName>
</protein>
<evidence type="ECO:0000313" key="2">
    <source>
        <dbReference type="Proteomes" id="UP000018817"/>
    </source>
</evidence>
<dbReference type="VEuPathDB" id="FungiDB:PPTG_24632"/>
<dbReference type="AlphaFoldDB" id="W2PDV3"/>
<dbReference type="GeneID" id="20193231"/>
<name>W2PDV3_PHYN3</name>
<dbReference type="RefSeq" id="XP_008916321.1">
    <property type="nucleotide sequence ID" value="XM_008918073.1"/>
</dbReference>
<accession>W2PDV3</accession>
<evidence type="ECO:0000313" key="1">
    <source>
        <dbReference type="EMBL" id="ETM98378.1"/>
    </source>
</evidence>
<sequence>MHPRTCLLASYSCSIHILVVTSSSRQDHKELRCQMTRIVLSLSGFQDAFGGRKLHQLSR</sequence>
<proteinExistence type="predicted"/>